<keyword evidence="4" id="KW-0808">Transferase</keyword>
<dbReference type="FunFam" id="1.10.510.10:FF:000024">
    <property type="entry name" value="Probable serine/threonine-protein kinase cot-1"/>
    <property type="match status" value="1"/>
</dbReference>
<evidence type="ECO:0000256" key="6">
    <source>
        <dbReference type="ARBA" id="ARBA00022777"/>
    </source>
</evidence>
<gene>
    <name evidence="12" type="ORF">FVE85_1918</name>
</gene>
<dbReference type="FunFam" id="3.30.200.20:FF:000042">
    <property type="entry name" value="Aurora kinase A"/>
    <property type="match status" value="1"/>
</dbReference>
<dbReference type="EC" id="2.7.11.1" evidence="1"/>
<evidence type="ECO:0000256" key="1">
    <source>
        <dbReference type="ARBA" id="ARBA00012513"/>
    </source>
</evidence>
<evidence type="ECO:0000256" key="3">
    <source>
        <dbReference type="ARBA" id="ARBA00022553"/>
    </source>
</evidence>
<dbReference type="GO" id="GO:0007010">
    <property type="term" value="P:cytoskeleton organization"/>
    <property type="evidence" value="ECO:0007669"/>
    <property type="project" value="UniProtKB-ARBA"/>
</dbReference>
<feature type="compositionally biased region" description="Low complexity" evidence="10">
    <location>
        <begin position="576"/>
        <end position="586"/>
    </location>
</feature>
<proteinExistence type="predicted"/>
<keyword evidence="3" id="KW-0597">Phosphoprotein</keyword>
<sequence>MEEVSAWEGFREGREHGKMDGGGGYLLSSSDSDDFATGGGGLQKRGSANGRLANDLDAGAAAQQEWSSEEDDEEFARAGNSSEQLHRRASAPHRGFRPSATTRRTRETVKRSGTATDARLPSGAKLSPHDESAAQHANKYGSLQSHALNMQRRQRQPLAHADVRQPLHAQSRMQQSHALEHDGSSHGGTHSAVAFRGSRSGMFPNHRGGHPHEQVQSLSSEVHTRRPSAYLPSFRPAPLQLQQQQQQPHLQQSPLVLQEGLRDDITPDTPDAFEADFSPDFSVETPAAAEVDSELARVVKDLDTLLAQIETYRSLARDSQESAYYEVAYERVVDIVDCCASQEFSALPSIEWDLNTASSQSDTCAWRASRGISPFVSVKALLLELIRTVSKQTAQAPGILESIRAQNLRNHRQVVAEGGHDGQMHAEVYLSSSDSEILRRPYTDNSVSNARDGEWNDGRPDVIREDQQKARGGSASRGQAPEHVAKIAGRVAEPHDMAVESPTLMSSDNSSDFEYPGLSQRHEVSRPAVPDSTVPSALDSLTSGVQSASSVLLLDGSDDNGSAQATHTGLAPPSPRRLSSDSSAAPTPRVSTTPGVSEGAIEAAFQNHHHHSRRSHASLKKKSSNSSSKIASGPGEHIADVARIPGSVRFPDAANAAREVLRRRRRKAKRPHTRRPVEYETSPLASPPTSPYANSTNAFQGLAGARYGPPRDPWNSGGLVPHTSTQSHDPMSQFARTADELSPSLSSPGVVISGEDDGSPLAMARRSSPLDIRRPTPSANSEGWMGEVSPEIITPSQHRAPFSPLGNVLATDRTLQGLPDSSSGYQSHTSTASENGSFTRLSVLGDLDDDTNEVLSKIINESILGLSLGARDQPAKTAEEEMAERIQHGNAEDDLGDGTCAAVASAATAATAATAGTALSEPSVSAPAAQTTIDWFANEPTMMQRTTQTCRVDVRPPTESEQRESTSAERWIQCRVCELHYVADFFVVHAYWCGKVARLLQDICVGAAALSTLAENLERRVAHPHSNGTPRSGEEVGSMRKMIDVFRTPAAYALDIDLDTTEETIESKAVAGSNGGTHGESLKIPGGRLSEHRFAKLSKRLKETVDFRTEVSRRDKFLFTIVQSARSVLQHMRKSLTQLFSSSQFHGNAPSGPQGSGINGSSNAAAGDTELEQWCQGVLRSLDRVVPILKLLRDASILPSLRDFTIIKPISRGAFGRVYLARKKKTRDVFAIKVLNKEDMVLKNLVGRVQGERDILAGVSDPTIVRFFWSFHTQNKLYLAMEFVPGGDMYSLLCNLGFLDEKIAKQYLAELVLALEYLHHHCSVVHRDLKPDNLLIASDGRIKLADFGLSKFHVPAKQNDAELHDENVLFSDMKMTMSMLTDAGALGSVYIANHQADNAELVGTPDYLAPELLLGLGHSFTADWWSVGVILYEFLMGIPPFHDSNPDMIFENILQLKIEWPAVPSEMSEEALDLAKRLLDPNPRTRLGANGAGEVKQHAFFADVDWSSVRSKKALFVPDTISEEDTSYFNSRNPFGPLSFDEEPTGKPYVLKTSMERPESRAKPKLMDKLKGERMDSAVVVRRKLPAASGVADGASNASKGSSLSGSLNGMEKDYGSGVDVRLGDPDQIPLSPVMSRGAHASGVDFEQFPQRNITNLIAKNLGLIRKLDL</sequence>
<evidence type="ECO:0000256" key="2">
    <source>
        <dbReference type="ARBA" id="ARBA00022527"/>
    </source>
</evidence>
<dbReference type="Gene3D" id="3.30.200.20">
    <property type="entry name" value="Phosphorylase Kinase, domain 1"/>
    <property type="match status" value="1"/>
</dbReference>
<accession>A0A5J4YYQ9</accession>
<dbReference type="GO" id="GO:0004674">
    <property type="term" value="F:protein serine/threonine kinase activity"/>
    <property type="evidence" value="ECO:0007669"/>
    <property type="project" value="UniProtKB-KW"/>
</dbReference>
<feature type="region of interest" description="Disordered" evidence="10">
    <location>
        <begin position="501"/>
        <end position="541"/>
    </location>
</feature>
<feature type="compositionally biased region" description="Polar residues" evidence="10">
    <location>
        <begin position="503"/>
        <end position="512"/>
    </location>
</feature>
<feature type="compositionally biased region" description="Low complexity" evidence="10">
    <location>
        <begin position="1594"/>
        <end position="1610"/>
    </location>
</feature>
<evidence type="ECO:0000256" key="10">
    <source>
        <dbReference type="SAM" id="MobiDB-lite"/>
    </source>
</evidence>
<feature type="region of interest" description="Disordered" evidence="10">
    <location>
        <begin position="1143"/>
        <end position="1164"/>
    </location>
</feature>
<organism evidence="12 13">
    <name type="scientific">Porphyridium purpureum</name>
    <name type="common">Red alga</name>
    <name type="synonym">Porphyridium cruentum</name>
    <dbReference type="NCBI Taxonomy" id="35688"/>
    <lineage>
        <taxon>Eukaryota</taxon>
        <taxon>Rhodophyta</taxon>
        <taxon>Bangiophyceae</taxon>
        <taxon>Porphyridiales</taxon>
        <taxon>Porphyridiaceae</taxon>
        <taxon>Porphyridium</taxon>
    </lineage>
</organism>
<protein>
    <recommendedName>
        <fullName evidence="1">non-specific serine/threonine protein kinase</fullName>
        <ecNumber evidence="1">2.7.11.1</ecNumber>
    </recommendedName>
</protein>
<dbReference type="Pfam" id="PF00069">
    <property type="entry name" value="Pkinase"/>
    <property type="match status" value="2"/>
</dbReference>
<dbReference type="InterPro" id="IPR011009">
    <property type="entry name" value="Kinase-like_dom_sf"/>
</dbReference>
<dbReference type="InterPro" id="IPR050236">
    <property type="entry name" value="Ser_Thr_kinase_AGC"/>
</dbReference>
<dbReference type="InterPro" id="IPR008271">
    <property type="entry name" value="Ser/Thr_kinase_AS"/>
</dbReference>
<dbReference type="Gene3D" id="1.10.510.10">
    <property type="entry name" value="Transferase(Phosphotransferase) domain 1"/>
    <property type="match status" value="1"/>
</dbReference>
<keyword evidence="13" id="KW-1185">Reference proteome</keyword>
<dbReference type="PROSITE" id="PS50011">
    <property type="entry name" value="PROTEIN_KINASE_DOM"/>
    <property type="match status" value="1"/>
</dbReference>
<feature type="domain" description="Protein kinase" evidence="11">
    <location>
        <begin position="1204"/>
        <end position="1501"/>
    </location>
</feature>
<feature type="compositionally biased region" description="Basic and acidic residues" evidence="10">
    <location>
        <begin position="9"/>
        <end position="19"/>
    </location>
</feature>
<feature type="region of interest" description="Disordered" evidence="10">
    <location>
        <begin position="607"/>
        <end position="637"/>
    </location>
</feature>
<dbReference type="Proteomes" id="UP000324585">
    <property type="component" value="Unassembled WGS sequence"/>
</dbReference>
<feature type="region of interest" description="Disordered" evidence="10">
    <location>
        <begin position="1"/>
        <end position="137"/>
    </location>
</feature>
<dbReference type="GO" id="GO:0005524">
    <property type="term" value="F:ATP binding"/>
    <property type="evidence" value="ECO:0007669"/>
    <property type="project" value="UniProtKB-KW"/>
</dbReference>
<feature type="compositionally biased region" description="Basic residues" evidence="10">
    <location>
        <begin position="607"/>
        <end position="623"/>
    </location>
</feature>
<dbReference type="PANTHER" id="PTHR24356:SF1">
    <property type="entry name" value="SERINE_THREONINE-PROTEIN KINASE GREATWALL"/>
    <property type="match status" value="1"/>
</dbReference>
<keyword evidence="2 12" id="KW-0723">Serine/threonine-protein kinase</keyword>
<dbReference type="PROSITE" id="PS00108">
    <property type="entry name" value="PROTEIN_KINASE_ST"/>
    <property type="match status" value="1"/>
</dbReference>
<name>A0A5J4YYQ9_PORPP</name>
<reference evidence="13" key="1">
    <citation type="journal article" date="2019" name="Nat. Commun.">
        <title>Expansion of phycobilisome linker gene families in mesophilic red algae.</title>
        <authorList>
            <person name="Lee J."/>
            <person name="Kim D."/>
            <person name="Bhattacharya D."/>
            <person name="Yoon H.S."/>
        </authorList>
    </citation>
    <scope>NUCLEOTIDE SEQUENCE [LARGE SCALE GENOMIC DNA]</scope>
    <source>
        <strain evidence="13">CCMP 1328</strain>
    </source>
</reference>
<comment type="catalytic activity">
    <reaction evidence="8">
        <text>L-threonyl-[protein] + ATP = O-phospho-L-threonyl-[protein] + ADP + H(+)</text>
        <dbReference type="Rhea" id="RHEA:46608"/>
        <dbReference type="Rhea" id="RHEA-COMP:11060"/>
        <dbReference type="Rhea" id="RHEA-COMP:11605"/>
        <dbReference type="ChEBI" id="CHEBI:15378"/>
        <dbReference type="ChEBI" id="CHEBI:30013"/>
        <dbReference type="ChEBI" id="CHEBI:30616"/>
        <dbReference type="ChEBI" id="CHEBI:61977"/>
        <dbReference type="ChEBI" id="CHEBI:456216"/>
        <dbReference type="EC" id="2.7.11.1"/>
    </reaction>
</comment>
<dbReference type="PANTHER" id="PTHR24356">
    <property type="entry name" value="SERINE/THREONINE-PROTEIN KINASE"/>
    <property type="match status" value="1"/>
</dbReference>
<feature type="region of interest" description="Disordered" evidence="10">
    <location>
        <begin position="1590"/>
        <end position="1611"/>
    </location>
</feature>
<dbReference type="CDD" id="cd05579">
    <property type="entry name" value="STKc_MAST_like"/>
    <property type="match status" value="1"/>
</dbReference>
<dbReference type="GO" id="GO:0035556">
    <property type="term" value="P:intracellular signal transduction"/>
    <property type="evidence" value="ECO:0007669"/>
    <property type="project" value="TreeGrafter"/>
</dbReference>
<comment type="catalytic activity">
    <reaction evidence="9">
        <text>L-seryl-[protein] + ATP = O-phospho-L-seryl-[protein] + ADP + H(+)</text>
        <dbReference type="Rhea" id="RHEA:17989"/>
        <dbReference type="Rhea" id="RHEA-COMP:9863"/>
        <dbReference type="Rhea" id="RHEA-COMP:11604"/>
        <dbReference type="ChEBI" id="CHEBI:15378"/>
        <dbReference type="ChEBI" id="CHEBI:29999"/>
        <dbReference type="ChEBI" id="CHEBI:30616"/>
        <dbReference type="ChEBI" id="CHEBI:83421"/>
        <dbReference type="ChEBI" id="CHEBI:456216"/>
        <dbReference type="EC" id="2.7.11.1"/>
    </reaction>
</comment>
<evidence type="ECO:0000256" key="9">
    <source>
        <dbReference type="ARBA" id="ARBA00048679"/>
    </source>
</evidence>
<feature type="region of interest" description="Disordered" evidence="10">
    <location>
        <begin position="168"/>
        <end position="232"/>
    </location>
</feature>
<dbReference type="EMBL" id="VRMN01000003">
    <property type="protein sequence ID" value="KAA8495763.1"/>
    <property type="molecule type" value="Genomic_DNA"/>
</dbReference>
<evidence type="ECO:0000256" key="4">
    <source>
        <dbReference type="ARBA" id="ARBA00022679"/>
    </source>
</evidence>
<comment type="caution">
    <text evidence="12">The sequence shown here is derived from an EMBL/GenBank/DDBJ whole genome shotgun (WGS) entry which is preliminary data.</text>
</comment>
<feature type="region of interest" description="Disordered" evidence="10">
    <location>
        <begin position="663"/>
        <end position="692"/>
    </location>
</feature>
<feature type="compositionally biased region" description="Basic residues" evidence="10">
    <location>
        <begin position="663"/>
        <end position="674"/>
    </location>
</feature>
<evidence type="ECO:0000256" key="8">
    <source>
        <dbReference type="ARBA" id="ARBA00047899"/>
    </source>
</evidence>
<evidence type="ECO:0000256" key="7">
    <source>
        <dbReference type="ARBA" id="ARBA00022840"/>
    </source>
</evidence>
<keyword evidence="6 12" id="KW-0418">Kinase</keyword>
<keyword evidence="7" id="KW-0067">ATP-binding</keyword>
<dbReference type="InterPro" id="IPR000719">
    <property type="entry name" value="Prot_kinase_dom"/>
</dbReference>
<dbReference type="SMART" id="SM00220">
    <property type="entry name" value="S_TKc"/>
    <property type="match status" value="1"/>
</dbReference>
<evidence type="ECO:0000313" key="13">
    <source>
        <dbReference type="Proteomes" id="UP000324585"/>
    </source>
</evidence>
<dbReference type="OrthoDB" id="162894at2759"/>
<keyword evidence="5" id="KW-0547">Nucleotide-binding</keyword>
<evidence type="ECO:0000259" key="11">
    <source>
        <dbReference type="PROSITE" id="PS50011"/>
    </source>
</evidence>
<evidence type="ECO:0000256" key="5">
    <source>
        <dbReference type="ARBA" id="ARBA00022741"/>
    </source>
</evidence>
<feature type="region of interest" description="Disordered" evidence="10">
    <location>
        <begin position="553"/>
        <end position="595"/>
    </location>
</feature>
<dbReference type="SUPFAM" id="SSF56112">
    <property type="entry name" value="Protein kinase-like (PK-like)"/>
    <property type="match status" value="1"/>
</dbReference>
<evidence type="ECO:0000313" key="12">
    <source>
        <dbReference type="EMBL" id="KAA8495763.1"/>
    </source>
</evidence>
<feature type="compositionally biased region" description="Basic residues" evidence="10">
    <location>
        <begin position="87"/>
        <end position="96"/>
    </location>
</feature>